<keyword evidence="1" id="KW-0812">Transmembrane</keyword>
<organism evidence="2 3">
    <name type="scientific">Neorhizobium alkalisoli</name>
    <dbReference type="NCBI Taxonomy" id="528178"/>
    <lineage>
        <taxon>Bacteria</taxon>
        <taxon>Pseudomonadati</taxon>
        <taxon>Pseudomonadota</taxon>
        <taxon>Alphaproteobacteria</taxon>
        <taxon>Hyphomicrobiales</taxon>
        <taxon>Rhizobiaceae</taxon>
        <taxon>Rhizobium/Agrobacterium group</taxon>
        <taxon>Neorhizobium</taxon>
    </lineage>
</organism>
<dbReference type="Proteomes" id="UP000320653">
    <property type="component" value="Unassembled WGS sequence"/>
</dbReference>
<accession>A0A561QSR6</accession>
<proteinExistence type="predicted"/>
<keyword evidence="1" id="KW-0472">Membrane</keyword>
<protein>
    <submittedName>
        <fullName evidence="2">Uncharacterized protein</fullName>
    </submittedName>
</protein>
<sequence>MPARMGSVYLLHLAEALAQRRRLARSQPYHRTENLGMFLRLFGVLGVGVTGLCLLVLSLG</sequence>
<reference evidence="2 3" key="1">
    <citation type="submission" date="2019-06" db="EMBL/GenBank/DDBJ databases">
        <title>Sorghum-associated microbial communities from plants grown in Nebraska, USA.</title>
        <authorList>
            <person name="Schachtman D."/>
        </authorList>
    </citation>
    <scope>NUCLEOTIDE SEQUENCE [LARGE SCALE GENOMIC DNA]</scope>
    <source>
        <strain evidence="2 3">1225</strain>
    </source>
</reference>
<gene>
    <name evidence="2" type="ORF">FHW37_104708</name>
</gene>
<name>A0A561QSR6_9HYPH</name>
<evidence type="ECO:0000313" key="2">
    <source>
        <dbReference type="EMBL" id="TWF53428.1"/>
    </source>
</evidence>
<evidence type="ECO:0000313" key="3">
    <source>
        <dbReference type="Proteomes" id="UP000320653"/>
    </source>
</evidence>
<keyword evidence="1" id="KW-1133">Transmembrane helix</keyword>
<dbReference type="RefSeq" id="WP_145639243.1">
    <property type="nucleotide sequence ID" value="NZ_VIWP01000004.1"/>
</dbReference>
<dbReference type="AlphaFoldDB" id="A0A561QSR6"/>
<keyword evidence="3" id="KW-1185">Reference proteome</keyword>
<feature type="transmembrane region" description="Helical" evidence="1">
    <location>
        <begin position="37"/>
        <end position="59"/>
    </location>
</feature>
<dbReference type="EMBL" id="VIWP01000004">
    <property type="protein sequence ID" value="TWF53428.1"/>
    <property type="molecule type" value="Genomic_DNA"/>
</dbReference>
<evidence type="ECO:0000256" key="1">
    <source>
        <dbReference type="SAM" id="Phobius"/>
    </source>
</evidence>
<comment type="caution">
    <text evidence="2">The sequence shown here is derived from an EMBL/GenBank/DDBJ whole genome shotgun (WGS) entry which is preliminary data.</text>
</comment>